<keyword evidence="3" id="KW-1185">Reference proteome</keyword>
<dbReference type="RefSeq" id="WP_398274899.1">
    <property type="nucleotide sequence ID" value="NZ_JBITLV010000001.1"/>
</dbReference>
<dbReference type="Proteomes" id="UP001612915">
    <property type="component" value="Unassembled WGS sequence"/>
</dbReference>
<gene>
    <name evidence="2" type="ORF">ACIB24_02900</name>
</gene>
<evidence type="ECO:0000313" key="2">
    <source>
        <dbReference type="EMBL" id="MFI7586009.1"/>
    </source>
</evidence>
<sequence length="74" mass="7666">MRLGRLAVAGLAAGVVAGFAVALLRPRRRPVVLDLTGLDPQPPVESPHPGEATDGSPAVDVRADHRSTQAARHA</sequence>
<protein>
    <submittedName>
        <fullName evidence="2">Uncharacterized protein</fullName>
    </submittedName>
</protein>
<dbReference type="EMBL" id="JBITLV010000001">
    <property type="protein sequence ID" value="MFI7586009.1"/>
    <property type="molecule type" value="Genomic_DNA"/>
</dbReference>
<accession>A0ABW8AI22</accession>
<reference evidence="2 3" key="1">
    <citation type="submission" date="2024-10" db="EMBL/GenBank/DDBJ databases">
        <title>The Natural Products Discovery Center: Release of the First 8490 Sequenced Strains for Exploring Actinobacteria Biosynthetic Diversity.</title>
        <authorList>
            <person name="Kalkreuter E."/>
            <person name="Kautsar S.A."/>
            <person name="Yang D."/>
            <person name="Bader C.D."/>
            <person name="Teijaro C.N."/>
            <person name="Fluegel L."/>
            <person name="Davis C.M."/>
            <person name="Simpson J.R."/>
            <person name="Lauterbach L."/>
            <person name="Steele A.D."/>
            <person name="Gui C."/>
            <person name="Meng S."/>
            <person name="Li G."/>
            <person name="Viehrig K."/>
            <person name="Ye F."/>
            <person name="Su P."/>
            <person name="Kiefer A.F."/>
            <person name="Nichols A."/>
            <person name="Cepeda A.J."/>
            <person name="Yan W."/>
            <person name="Fan B."/>
            <person name="Jiang Y."/>
            <person name="Adhikari A."/>
            <person name="Zheng C.-J."/>
            <person name="Schuster L."/>
            <person name="Cowan T.M."/>
            <person name="Smanski M.J."/>
            <person name="Chevrette M.G."/>
            <person name="De Carvalho L.P.S."/>
            <person name="Shen B."/>
        </authorList>
    </citation>
    <scope>NUCLEOTIDE SEQUENCE [LARGE SCALE GENOMIC DNA]</scope>
    <source>
        <strain evidence="2 3">NPDC049639</strain>
    </source>
</reference>
<proteinExistence type="predicted"/>
<evidence type="ECO:0000313" key="3">
    <source>
        <dbReference type="Proteomes" id="UP001612915"/>
    </source>
</evidence>
<organism evidence="2 3">
    <name type="scientific">Spongisporangium articulatum</name>
    <dbReference type="NCBI Taxonomy" id="3362603"/>
    <lineage>
        <taxon>Bacteria</taxon>
        <taxon>Bacillati</taxon>
        <taxon>Actinomycetota</taxon>
        <taxon>Actinomycetes</taxon>
        <taxon>Kineosporiales</taxon>
        <taxon>Kineosporiaceae</taxon>
        <taxon>Spongisporangium</taxon>
    </lineage>
</organism>
<feature type="region of interest" description="Disordered" evidence="1">
    <location>
        <begin position="34"/>
        <end position="74"/>
    </location>
</feature>
<evidence type="ECO:0000256" key="1">
    <source>
        <dbReference type="SAM" id="MobiDB-lite"/>
    </source>
</evidence>
<name>A0ABW8AI22_9ACTN</name>
<comment type="caution">
    <text evidence="2">The sequence shown here is derived from an EMBL/GenBank/DDBJ whole genome shotgun (WGS) entry which is preliminary data.</text>
</comment>